<dbReference type="InterPro" id="IPR050204">
    <property type="entry name" value="AraC_XylS_family_regulators"/>
</dbReference>
<sequence>MQNVRRDCDTVRMTSPALTRKPVWHSERRGSDLDEAREFYAGSYNGSGFRAERTTVPFAYRYASTGPGPVSLHSASFLGAVRGTVEPGDVYVVLWLTEGRAVLDLGRDEQRLMVGRPAMFPSGRPFGFETHEYRDALVHFEAAHLERIAAELHGTEPGPLHFAPLAHETTSWWAAIRLLRDTLAAGRAPTVLQRDGAARIAALAALKSFAHRIAPLPAVPASVSARRLRRAVEFVQANADLPLGVADIAESAGLTIRGVQLAFQRAFSETPRHYLRGVRLERAREELIVGSPGDVVIGDVAARWGFVSGGRFAQHYAARFGELPSETLRR</sequence>
<dbReference type="SMART" id="SM00342">
    <property type="entry name" value="HTH_ARAC"/>
    <property type="match status" value="1"/>
</dbReference>
<dbReference type="PROSITE" id="PS00041">
    <property type="entry name" value="HTH_ARAC_FAMILY_1"/>
    <property type="match status" value="1"/>
</dbReference>
<dbReference type="EMBL" id="LIIN01000047">
    <property type="protein sequence ID" value="KZX21257.1"/>
    <property type="molecule type" value="Genomic_DNA"/>
</dbReference>
<dbReference type="PANTHER" id="PTHR46796">
    <property type="entry name" value="HTH-TYPE TRANSCRIPTIONAL ACTIVATOR RHAS-RELATED"/>
    <property type="match status" value="1"/>
</dbReference>
<accession>A0A162J2I5</accession>
<dbReference type="InterPro" id="IPR018060">
    <property type="entry name" value="HTH_AraC"/>
</dbReference>
<dbReference type="AlphaFoldDB" id="A0A162J2I5"/>
<dbReference type="InterPro" id="IPR035418">
    <property type="entry name" value="AraC-bd_2"/>
</dbReference>
<evidence type="ECO:0000313" key="2">
    <source>
        <dbReference type="Proteomes" id="UP000076717"/>
    </source>
</evidence>
<dbReference type="GO" id="GO:0003700">
    <property type="term" value="F:DNA-binding transcription factor activity"/>
    <property type="evidence" value="ECO:0007669"/>
    <property type="project" value="InterPro"/>
</dbReference>
<dbReference type="PATRIC" id="fig|1671680.3.peg.1731"/>
<dbReference type="Gene3D" id="1.10.10.60">
    <property type="entry name" value="Homeodomain-like"/>
    <property type="match status" value="1"/>
</dbReference>
<proteinExistence type="predicted"/>
<keyword evidence="2" id="KW-1185">Reference proteome</keyword>
<dbReference type="Proteomes" id="UP000076717">
    <property type="component" value="Unassembled WGS sequence"/>
</dbReference>
<dbReference type="Pfam" id="PF12833">
    <property type="entry name" value="HTH_18"/>
    <property type="match status" value="1"/>
</dbReference>
<dbReference type="GO" id="GO:0043565">
    <property type="term" value="F:sequence-specific DNA binding"/>
    <property type="evidence" value="ECO:0007669"/>
    <property type="project" value="InterPro"/>
</dbReference>
<reference evidence="1 2" key="1">
    <citation type="submission" date="2015-08" db="EMBL/GenBank/DDBJ databases">
        <title>Draft Genome Sequence of Rathayibacter sp. Strain VKM Ac-2596 Isolated from Leaf Gall Induced by Plant-Parasitic Nematodes.</title>
        <authorList>
            <person name="Vasilenko O.V."/>
            <person name="Starodumova I.P."/>
            <person name="Tarlachkov S.V."/>
            <person name="Dorofeeva L.V."/>
            <person name="Evtushenko L.I."/>
        </authorList>
    </citation>
    <scope>NUCLEOTIDE SEQUENCE [LARGE SCALE GENOMIC DNA]</scope>
    <source>
        <strain evidence="1 2">VKM Ac-2596</strain>
    </source>
</reference>
<gene>
    <name evidence="1" type="primary">cdhR</name>
    <name evidence="1" type="ORF">ACH61_01626</name>
</gene>
<comment type="caution">
    <text evidence="1">The sequence shown here is derived from an EMBL/GenBank/DDBJ whole genome shotgun (WGS) entry which is preliminary data.</text>
</comment>
<organism evidence="1 2">
    <name type="scientific">Rathayibacter tanaceti</name>
    <dbReference type="NCBI Taxonomy" id="1671680"/>
    <lineage>
        <taxon>Bacteria</taxon>
        <taxon>Bacillati</taxon>
        <taxon>Actinomycetota</taxon>
        <taxon>Actinomycetes</taxon>
        <taxon>Micrococcales</taxon>
        <taxon>Microbacteriaceae</taxon>
        <taxon>Rathayibacter</taxon>
    </lineage>
</organism>
<name>A0A162J2I5_9MICO</name>
<dbReference type="PROSITE" id="PS01124">
    <property type="entry name" value="HTH_ARAC_FAMILY_2"/>
    <property type="match status" value="1"/>
</dbReference>
<dbReference type="InterPro" id="IPR018062">
    <property type="entry name" value="HTH_AraC-typ_CS"/>
</dbReference>
<dbReference type="InterPro" id="IPR009057">
    <property type="entry name" value="Homeodomain-like_sf"/>
</dbReference>
<evidence type="ECO:0000313" key="1">
    <source>
        <dbReference type="EMBL" id="KZX21257.1"/>
    </source>
</evidence>
<dbReference type="SUPFAM" id="SSF46689">
    <property type="entry name" value="Homeodomain-like"/>
    <property type="match status" value="1"/>
</dbReference>
<protein>
    <submittedName>
        <fullName evidence="1">HTH-type transcriptional regulator CdhR</fullName>
    </submittedName>
</protein>
<dbReference type="PANTHER" id="PTHR46796:SF12">
    <property type="entry name" value="HTH-TYPE DNA-BINDING TRANSCRIPTIONAL ACTIVATOR EUTR"/>
    <property type="match status" value="1"/>
</dbReference>
<dbReference type="Pfam" id="PF14525">
    <property type="entry name" value="AraC_binding_2"/>
    <property type="match status" value="1"/>
</dbReference>